<dbReference type="OrthoDB" id="9972932at2759"/>
<dbReference type="GO" id="GO:0043005">
    <property type="term" value="C:neuron projection"/>
    <property type="evidence" value="ECO:0007669"/>
    <property type="project" value="TreeGrafter"/>
</dbReference>
<keyword evidence="3" id="KW-1015">Disulfide bond</keyword>
<dbReference type="SMART" id="SM00409">
    <property type="entry name" value="IG"/>
    <property type="match status" value="4"/>
</dbReference>
<keyword evidence="4" id="KW-0393">Immunoglobulin domain</keyword>
<dbReference type="PROSITE" id="PS50835">
    <property type="entry name" value="IG_LIKE"/>
    <property type="match status" value="4"/>
</dbReference>
<dbReference type="Pfam" id="PF13927">
    <property type="entry name" value="Ig_3"/>
    <property type="match status" value="2"/>
</dbReference>
<dbReference type="InterPro" id="IPR007110">
    <property type="entry name" value="Ig-like_dom"/>
</dbReference>
<feature type="chain" id="PRO_5032636963" description="Ig-like domain-containing protein" evidence="5">
    <location>
        <begin position="20"/>
        <end position="512"/>
    </location>
</feature>
<dbReference type="InterPro" id="IPR036179">
    <property type="entry name" value="Ig-like_dom_sf"/>
</dbReference>
<evidence type="ECO:0000256" key="5">
    <source>
        <dbReference type="SAM" id="SignalP"/>
    </source>
</evidence>
<dbReference type="InterPro" id="IPR013098">
    <property type="entry name" value="Ig_I-set"/>
</dbReference>
<evidence type="ECO:0000256" key="4">
    <source>
        <dbReference type="ARBA" id="ARBA00023319"/>
    </source>
</evidence>
<evidence type="ECO:0000256" key="3">
    <source>
        <dbReference type="ARBA" id="ARBA00023157"/>
    </source>
</evidence>
<dbReference type="SMART" id="SM00408">
    <property type="entry name" value="IGc2"/>
    <property type="match status" value="3"/>
</dbReference>
<dbReference type="Pfam" id="PF07679">
    <property type="entry name" value="I-set"/>
    <property type="match status" value="1"/>
</dbReference>
<feature type="domain" description="Ig-like" evidence="6">
    <location>
        <begin position="142"/>
        <end position="224"/>
    </location>
</feature>
<dbReference type="InterPro" id="IPR003598">
    <property type="entry name" value="Ig_sub2"/>
</dbReference>
<evidence type="ECO:0000256" key="1">
    <source>
        <dbReference type="ARBA" id="ARBA00022729"/>
    </source>
</evidence>
<keyword evidence="8" id="KW-1185">Reference proteome</keyword>
<dbReference type="Proteomes" id="UP000596742">
    <property type="component" value="Unassembled WGS sequence"/>
</dbReference>
<dbReference type="SUPFAM" id="SSF48726">
    <property type="entry name" value="Immunoglobulin"/>
    <property type="match status" value="3"/>
</dbReference>
<organism evidence="7 8">
    <name type="scientific">Mytilus galloprovincialis</name>
    <name type="common">Mediterranean mussel</name>
    <dbReference type="NCBI Taxonomy" id="29158"/>
    <lineage>
        <taxon>Eukaryota</taxon>
        <taxon>Metazoa</taxon>
        <taxon>Spiralia</taxon>
        <taxon>Lophotrochozoa</taxon>
        <taxon>Mollusca</taxon>
        <taxon>Bivalvia</taxon>
        <taxon>Autobranchia</taxon>
        <taxon>Pteriomorphia</taxon>
        <taxon>Mytilida</taxon>
        <taxon>Mytiloidea</taxon>
        <taxon>Mytilidae</taxon>
        <taxon>Mytilinae</taxon>
        <taxon>Mytilus</taxon>
    </lineage>
</organism>
<comment type="caution">
    <text evidence="7">The sequence shown here is derived from an EMBL/GenBank/DDBJ whole genome shotgun (WGS) entry which is preliminary data.</text>
</comment>
<dbReference type="InterPro" id="IPR051170">
    <property type="entry name" value="Neural/epithelial_adhesion"/>
</dbReference>
<evidence type="ECO:0000313" key="8">
    <source>
        <dbReference type="Proteomes" id="UP000596742"/>
    </source>
</evidence>
<dbReference type="InterPro" id="IPR013783">
    <property type="entry name" value="Ig-like_fold"/>
</dbReference>
<keyword evidence="1 5" id="KW-0732">Signal</keyword>
<reference evidence="7" key="1">
    <citation type="submission" date="2018-11" db="EMBL/GenBank/DDBJ databases">
        <authorList>
            <person name="Alioto T."/>
            <person name="Alioto T."/>
        </authorList>
    </citation>
    <scope>NUCLEOTIDE SEQUENCE</scope>
</reference>
<dbReference type="PANTHER" id="PTHR12231:SF220">
    <property type="entry name" value="LACHESIN"/>
    <property type="match status" value="1"/>
</dbReference>
<feature type="domain" description="Ig-like" evidence="6">
    <location>
        <begin position="233"/>
        <end position="337"/>
    </location>
</feature>
<sequence length="512" mass="57991">MINMLTAVFLSSILCSVFAARPEIVDDILPEVKRLGQTAYLNCSVINLQSPAQLQWLKKTSPTGPQKNISSDETVFIDEVVEGKRKYDVVKYGNTNRLMYQLIIRSLTETDAGNYTCQIYLPNQNYKEWPQKLGVLTVQIPPTIKNDSLASITVNEGQNITLLCEAQGNPAPNITWKRADGFPLPNGGFQQRGGIYKVYQINATDRGQFICIADNNVKPPASYTVQLVVIFAPYCTAVQDTVGQAQNRRFHAKFECLVAANPRAEVIWYKENKATREKEQIQDNDKYKLEQQDDQRLKADEKWYTLEIKNVQGNDYGDYYCTGKNEHGENQAQFQLFETMDCQGQNCPSVGAIPEIEDDILPEVKKQGQTAYLNCSIIHLLHFIAKVQWIKQTSPTGPPKNISSDETVLIDEVVGGQMKYDVVKYRSNDSDIYQLIIRSLMETDAGNYTCQIYLPNWDYEDWPQTTCVLTVQKTMKCQGQNCPTGKAPASYQVSIVTFMFGLTISFSIRYCF</sequence>
<feature type="signal peptide" evidence="5">
    <location>
        <begin position="1"/>
        <end position="19"/>
    </location>
</feature>
<dbReference type="EMBL" id="UYJE01004014">
    <property type="protein sequence ID" value="VDI24309.1"/>
    <property type="molecule type" value="Genomic_DNA"/>
</dbReference>
<accession>A0A8B6DS29</accession>
<dbReference type="Gene3D" id="2.60.40.10">
    <property type="entry name" value="Immunoglobulins"/>
    <property type="match status" value="4"/>
</dbReference>
<dbReference type="InterPro" id="IPR003599">
    <property type="entry name" value="Ig_sub"/>
</dbReference>
<dbReference type="PANTHER" id="PTHR12231">
    <property type="entry name" value="CTX-RELATED TYPE I TRANSMEMBRANE PROTEIN"/>
    <property type="match status" value="1"/>
</dbReference>
<gene>
    <name evidence="7" type="ORF">MGAL_10B070272</name>
</gene>
<name>A0A8B6DS29_MYTGA</name>
<keyword evidence="2" id="KW-0677">Repeat</keyword>
<evidence type="ECO:0000256" key="2">
    <source>
        <dbReference type="ARBA" id="ARBA00022737"/>
    </source>
</evidence>
<protein>
    <recommendedName>
        <fullName evidence="6">Ig-like domain-containing protein</fullName>
    </recommendedName>
</protein>
<feature type="domain" description="Ig-like" evidence="6">
    <location>
        <begin position="348"/>
        <end position="452"/>
    </location>
</feature>
<dbReference type="AlphaFoldDB" id="A0A8B6DS29"/>
<feature type="domain" description="Ig-like" evidence="6">
    <location>
        <begin position="22"/>
        <end position="119"/>
    </location>
</feature>
<proteinExistence type="predicted"/>
<evidence type="ECO:0000313" key="7">
    <source>
        <dbReference type="EMBL" id="VDI24309.1"/>
    </source>
</evidence>
<evidence type="ECO:0000259" key="6">
    <source>
        <dbReference type="PROSITE" id="PS50835"/>
    </source>
</evidence>